<comment type="subcellular location">
    <subcellularLocation>
        <location evidence="1">Nucleus</location>
        <location evidence="1">Nucleoplasm</location>
    </subcellularLocation>
</comment>
<keyword evidence="8" id="KW-1185">Reference proteome</keyword>
<protein>
    <recommendedName>
        <fullName evidence="3">Nucleophosmin</fullName>
    </recommendedName>
</protein>
<dbReference type="Pfam" id="PF03066">
    <property type="entry name" value="Nucleoplasmin"/>
    <property type="match status" value="1"/>
</dbReference>
<evidence type="ECO:0000313" key="8">
    <source>
        <dbReference type="Proteomes" id="UP001266305"/>
    </source>
</evidence>
<evidence type="ECO:0000256" key="5">
    <source>
        <dbReference type="ARBA" id="ARBA00023242"/>
    </source>
</evidence>
<name>A0ABQ9WBJ6_SAGOE</name>
<dbReference type="PANTHER" id="PTHR22747:SF28">
    <property type="entry name" value="NUCLEOPHOSMIN"/>
    <property type="match status" value="1"/>
</dbReference>
<dbReference type="Proteomes" id="UP001266305">
    <property type="component" value="Unassembled WGS sequence"/>
</dbReference>
<dbReference type="InterPro" id="IPR024057">
    <property type="entry name" value="Nucleoplasmin_core_dom"/>
</dbReference>
<dbReference type="Gene3D" id="2.60.120.340">
    <property type="entry name" value="Nucleoplasmin core domain"/>
    <property type="match status" value="1"/>
</dbReference>
<dbReference type="PANTHER" id="PTHR22747">
    <property type="entry name" value="NUCLEOPLASMIN"/>
    <property type="match status" value="1"/>
</dbReference>
<dbReference type="InterPro" id="IPR004301">
    <property type="entry name" value="Nucleoplasmin"/>
</dbReference>
<evidence type="ECO:0000256" key="2">
    <source>
        <dbReference type="ARBA" id="ARBA00010744"/>
    </source>
</evidence>
<feature type="non-terminal residue" evidence="7">
    <location>
        <position position="69"/>
    </location>
</feature>
<gene>
    <name evidence="7" type="primary">NPM1_1</name>
    <name evidence="7" type="ORF">P7K49_000385</name>
</gene>
<proteinExistence type="inferred from homology"/>
<accession>A0ABQ9WBJ6</accession>
<comment type="caution">
    <text evidence="7">The sequence shown here is derived from an EMBL/GenBank/DDBJ whole genome shotgun (WGS) entry which is preliminary data.</text>
</comment>
<comment type="similarity">
    <text evidence="2">Belongs to the nucleoplasmin family.</text>
</comment>
<evidence type="ECO:0000313" key="7">
    <source>
        <dbReference type="EMBL" id="KAK2118999.1"/>
    </source>
</evidence>
<keyword evidence="4" id="KW-0143">Chaperone</keyword>
<dbReference type="EMBL" id="JASSZA010000001">
    <property type="protein sequence ID" value="KAK2118999.1"/>
    <property type="molecule type" value="Genomic_DNA"/>
</dbReference>
<keyword evidence="5" id="KW-0539">Nucleus</keyword>
<organism evidence="7 8">
    <name type="scientific">Saguinus oedipus</name>
    <name type="common">Cotton-top tamarin</name>
    <name type="synonym">Oedipomidas oedipus</name>
    <dbReference type="NCBI Taxonomy" id="9490"/>
    <lineage>
        <taxon>Eukaryota</taxon>
        <taxon>Metazoa</taxon>
        <taxon>Chordata</taxon>
        <taxon>Craniata</taxon>
        <taxon>Vertebrata</taxon>
        <taxon>Euteleostomi</taxon>
        <taxon>Mammalia</taxon>
        <taxon>Eutheria</taxon>
        <taxon>Euarchontoglires</taxon>
        <taxon>Primates</taxon>
        <taxon>Haplorrhini</taxon>
        <taxon>Platyrrhini</taxon>
        <taxon>Cebidae</taxon>
        <taxon>Callitrichinae</taxon>
        <taxon>Saguinus</taxon>
    </lineage>
</organism>
<dbReference type="InterPro" id="IPR036824">
    <property type="entry name" value="Nucleoplasmin_core_dom_sf"/>
</dbReference>
<evidence type="ECO:0000256" key="3">
    <source>
        <dbReference type="ARBA" id="ARBA00020749"/>
    </source>
</evidence>
<evidence type="ECO:0000256" key="1">
    <source>
        <dbReference type="ARBA" id="ARBA00004642"/>
    </source>
</evidence>
<dbReference type="SUPFAM" id="SSF69203">
    <property type="entry name" value="Nucleoplasmin-like core domain"/>
    <property type="match status" value="1"/>
</dbReference>
<sequence>MTPSNGRVDGHKHETLRPQNYVFDCELKADKDNHFKVDNDKNEHQFSLGTVSLGADAKDELHIVETETM</sequence>
<evidence type="ECO:0000259" key="6">
    <source>
        <dbReference type="Pfam" id="PF03066"/>
    </source>
</evidence>
<reference evidence="7 8" key="1">
    <citation type="submission" date="2023-05" db="EMBL/GenBank/DDBJ databases">
        <title>B98-5 Cell Line De Novo Hybrid Assembly: An Optical Mapping Approach.</title>
        <authorList>
            <person name="Kananen K."/>
            <person name="Auerbach J.A."/>
            <person name="Kautto E."/>
            <person name="Blachly J.S."/>
        </authorList>
    </citation>
    <scope>NUCLEOTIDE SEQUENCE [LARGE SCALE GENOMIC DNA]</scope>
    <source>
        <strain evidence="7">B95-8</strain>
        <tissue evidence="7">Cell line</tissue>
    </source>
</reference>
<evidence type="ECO:0000256" key="4">
    <source>
        <dbReference type="ARBA" id="ARBA00023186"/>
    </source>
</evidence>
<feature type="domain" description="Nucleoplasmin core" evidence="6">
    <location>
        <begin position="23"/>
        <end position="69"/>
    </location>
</feature>